<keyword evidence="2" id="KW-1185">Reference proteome</keyword>
<evidence type="ECO:0000313" key="1">
    <source>
        <dbReference type="EMBL" id="KFM68809.1"/>
    </source>
</evidence>
<reference evidence="1 2" key="1">
    <citation type="submission" date="2013-11" db="EMBL/GenBank/DDBJ databases">
        <title>Genome sequencing of Stegodyphus mimosarum.</title>
        <authorList>
            <person name="Bechsgaard J."/>
        </authorList>
    </citation>
    <scope>NUCLEOTIDE SEQUENCE [LARGE SCALE GENOMIC DNA]</scope>
</reference>
<accession>A0A087TUM0</accession>
<evidence type="ECO:0000313" key="2">
    <source>
        <dbReference type="Proteomes" id="UP000054359"/>
    </source>
</evidence>
<protein>
    <submittedName>
        <fullName evidence="1">Uncharacterized protein</fullName>
    </submittedName>
</protein>
<feature type="non-terminal residue" evidence="1">
    <location>
        <position position="57"/>
    </location>
</feature>
<sequence>MQPKRYKRNIYVSSKVPISFSLDCFPQKTGSCFCVFRMNRTIQSSSILSPSSLTFLS</sequence>
<gene>
    <name evidence="1" type="ORF">X975_05749</name>
</gene>
<dbReference type="Proteomes" id="UP000054359">
    <property type="component" value="Unassembled WGS sequence"/>
</dbReference>
<proteinExistence type="predicted"/>
<dbReference type="EMBL" id="KK116803">
    <property type="protein sequence ID" value="KFM68809.1"/>
    <property type="molecule type" value="Genomic_DNA"/>
</dbReference>
<name>A0A087TUM0_STEMI</name>
<organism evidence="1 2">
    <name type="scientific">Stegodyphus mimosarum</name>
    <name type="common">African social velvet spider</name>
    <dbReference type="NCBI Taxonomy" id="407821"/>
    <lineage>
        <taxon>Eukaryota</taxon>
        <taxon>Metazoa</taxon>
        <taxon>Ecdysozoa</taxon>
        <taxon>Arthropoda</taxon>
        <taxon>Chelicerata</taxon>
        <taxon>Arachnida</taxon>
        <taxon>Araneae</taxon>
        <taxon>Araneomorphae</taxon>
        <taxon>Entelegynae</taxon>
        <taxon>Eresoidea</taxon>
        <taxon>Eresidae</taxon>
        <taxon>Stegodyphus</taxon>
    </lineage>
</organism>
<dbReference type="AlphaFoldDB" id="A0A087TUM0"/>